<proteinExistence type="predicted"/>
<dbReference type="PANTHER" id="PTHR43103:SF3">
    <property type="entry name" value="ADP-L-GLYCERO-D-MANNO-HEPTOSE-6-EPIMERASE"/>
    <property type="match status" value="1"/>
</dbReference>
<feature type="domain" description="NAD-dependent epimerase/dehydratase" evidence="3">
    <location>
        <begin position="3"/>
        <end position="206"/>
    </location>
</feature>
<evidence type="ECO:0000313" key="4">
    <source>
        <dbReference type="EMBL" id="CAJ1386820.1"/>
    </source>
</evidence>
<keyword evidence="1" id="KW-0521">NADP</keyword>
<evidence type="ECO:0000313" key="5">
    <source>
        <dbReference type="Proteomes" id="UP001178507"/>
    </source>
</evidence>
<reference evidence="4" key="1">
    <citation type="submission" date="2023-08" db="EMBL/GenBank/DDBJ databases">
        <authorList>
            <person name="Chen Y."/>
            <person name="Shah S."/>
            <person name="Dougan E. K."/>
            <person name="Thang M."/>
            <person name="Chan C."/>
        </authorList>
    </citation>
    <scope>NUCLEOTIDE SEQUENCE</scope>
</reference>
<evidence type="ECO:0000259" key="3">
    <source>
        <dbReference type="Pfam" id="PF01370"/>
    </source>
</evidence>
<sequence length="338" mass="36408">MEVIITGGQGFLGQELCRYLLRKGELTDSSGQVQPIQRITLLDTQPPPSTSIQDPKVSSVTGDVASMGPLPVGPLSVFHLAGVMSGAAEKDFDLGLRVNLDGTRSLLDACRARGAPAPKFIFTSSIAVFGETYGDGAVGDTDKVVPKNTYGMTKACGELLVNDYTRRGFVDGRTGRLPSVVVRPGKPNAATTSCYSGVIREPLHGVDVALPVARNLPHPVTSTRALIANLVILHDATWPKDLVDRACNLPSRVCTLQQLVDALYEVVPSSEHGRLGKISDQEDEFLSGVVRSMGSHVRHQRAEMLRMVEVPALPVVVQEFLEDFGEKTVVSNKRQRVA</sequence>
<dbReference type="Gene3D" id="3.90.25.10">
    <property type="entry name" value="UDP-galactose 4-epimerase, domain 1"/>
    <property type="match status" value="1"/>
</dbReference>
<dbReference type="Gene3D" id="3.40.50.720">
    <property type="entry name" value="NAD(P)-binding Rossmann-like Domain"/>
    <property type="match status" value="1"/>
</dbReference>
<evidence type="ECO:0000256" key="2">
    <source>
        <dbReference type="ARBA" id="ARBA00023277"/>
    </source>
</evidence>
<dbReference type="PANTHER" id="PTHR43103">
    <property type="entry name" value="NUCLEOSIDE-DIPHOSPHATE-SUGAR EPIMERASE"/>
    <property type="match status" value="1"/>
</dbReference>
<keyword evidence="2" id="KW-0119">Carbohydrate metabolism</keyword>
<accession>A0AA36MZW7</accession>
<organism evidence="4 5">
    <name type="scientific">Effrenium voratum</name>
    <dbReference type="NCBI Taxonomy" id="2562239"/>
    <lineage>
        <taxon>Eukaryota</taxon>
        <taxon>Sar</taxon>
        <taxon>Alveolata</taxon>
        <taxon>Dinophyceae</taxon>
        <taxon>Suessiales</taxon>
        <taxon>Symbiodiniaceae</taxon>
        <taxon>Effrenium</taxon>
    </lineage>
</organism>
<evidence type="ECO:0000256" key="1">
    <source>
        <dbReference type="ARBA" id="ARBA00022857"/>
    </source>
</evidence>
<dbReference type="EMBL" id="CAUJNA010001424">
    <property type="protein sequence ID" value="CAJ1386820.1"/>
    <property type="molecule type" value="Genomic_DNA"/>
</dbReference>
<protein>
    <recommendedName>
        <fullName evidence="3">NAD-dependent epimerase/dehydratase domain-containing protein</fullName>
    </recommendedName>
</protein>
<dbReference type="SUPFAM" id="SSF51735">
    <property type="entry name" value="NAD(P)-binding Rossmann-fold domains"/>
    <property type="match status" value="1"/>
</dbReference>
<comment type="caution">
    <text evidence="4">The sequence shown here is derived from an EMBL/GenBank/DDBJ whole genome shotgun (WGS) entry which is preliminary data.</text>
</comment>
<gene>
    <name evidence="4" type="ORF">EVOR1521_LOCUS13013</name>
</gene>
<dbReference type="InterPro" id="IPR036291">
    <property type="entry name" value="NAD(P)-bd_dom_sf"/>
</dbReference>
<name>A0AA36MZW7_9DINO</name>
<dbReference type="InterPro" id="IPR001509">
    <property type="entry name" value="Epimerase_deHydtase"/>
</dbReference>
<dbReference type="Pfam" id="PF01370">
    <property type="entry name" value="Epimerase"/>
    <property type="match status" value="1"/>
</dbReference>
<keyword evidence="5" id="KW-1185">Reference proteome</keyword>
<dbReference type="Proteomes" id="UP001178507">
    <property type="component" value="Unassembled WGS sequence"/>
</dbReference>
<dbReference type="AlphaFoldDB" id="A0AA36MZW7"/>